<evidence type="ECO:0000313" key="1">
    <source>
        <dbReference type="EMBL" id="APA09828.1"/>
    </source>
</evidence>
<dbReference type="OMA" id="MDERAYI"/>
<proteinExistence type="predicted"/>
<reference evidence="2" key="1">
    <citation type="journal article" date="2017" name="Genome Biol. Evol.">
        <title>The complete genome sequence of the phytopathogenic fungus Sclerotinia sclerotiorum reveals insights into the genome architecture of broad host range pathogens.</title>
        <authorList>
            <person name="Derbyshire M."/>
            <person name="Denton-Giles M."/>
            <person name="Hegedus D."/>
            <person name="Seifbarghy S."/>
            <person name="Rollins J."/>
            <person name="van Kan J."/>
            <person name="Seidl M.F."/>
            <person name="Faino L."/>
            <person name="Mbengue M."/>
            <person name="Navaud O."/>
            <person name="Raffaele S."/>
            <person name="Hammond-Kosack K."/>
            <person name="Heard S."/>
            <person name="Oliver R."/>
        </authorList>
    </citation>
    <scope>NUCLEOTIDE SEQUENCE [LARGE SCALE GENOMIC DNA]</scope>
    <source>
        <strain evidence="2">ATCC 18683 / 1980 / Ss-1</strain>
    </source>
</reference>
<name>A0A1D9Q4F8_SCLS1</name>
<sequence length="145" mass="17128">MMDPKKYDELSQQEDNYRKKYHVEIYLSLTTEPDCNNPIGPEIHSAIMTLNGHGFITRNSPVFKSDHKGAFYRQIDALANVRIKLVDWFNEMSKKGFPPYMDERAYIIYGHISRRMPRELMEEGGEYLDWLSARRAEYLETRSVD</sequence>
<dbReference type="VEuPathDB" id="FungiDB:sscle_05g045980"/>
<dbReference type="EMBL" id="CP017818">
    <property type="protein sequence ID" value="APA09828.1"/>
    <property type="molecule type" value="Genomic_DNA"/>
</dbReference>
<protein>
    <submittedName>
        <fullName evidence="1">Uncharacterized protein</fullName>
    </submittedName>
</protein>
<gene>
    <name evidence="1" type="ORF">sscle_05g045980</name>
</gene>
<dbReference type="OrthoDB" id="3525997at2759"/>
<evidence type="ECO:0000313" key="2">
    <source>
        <dbReference type="Proteomes" id="UP000177798"/>
    </source>
</evidence>
<dbReference type="RefSeq" id="XP_001593031.1">
    <property type="nucleotide sequence ID" value="XM_001592981.1"/>
</dbReference>
<dbReference type="KEGG" id="ssl:SS1G_05953"/>
<dbReference type="Proteomes" id="UP000177798">
    <property type="component" value="Chromosome 5"/>
</dbReference>
<dbReference type="AlphaFoldDB" id="A0A1D9Q4F8"/>
<organism evidence="1 2">
    <name type="scientific">Sclerotinia sclerotiorum (strain ATCC 18683 / 1980 / Ss-1)</name>
    <name type="common">White mold</name>
    <name type="synonym">Whetzelinia sclerotiorum</name>
    <dbReference type="NCBI Taxonomy" id="665079"/>
    <lineage>
        <taxon>Eukaryota</taxon>
        <taxon>Fungi</taxon>
        <taxon>Dikarya</taxon>
        <taxon>Ascomycota</taxon>
        <taxon>Pezizomycotina</taxon>
        <taxon>Leotiomycetes</taxon>
        <taxon>Helotiales</taxon>
        <taxon>Sclerotiniaceae</taxon>
        <taxon>Sclerotinia</taxon>
    </lineage>
</organism>
<accession>A0A1D9Q4F8</accession>